<dbReference type="InterPro" id="IPR036866">
    <property type="entry name" value="RibonucZ/Hydroxyglut_hydro"/>
</dbReference>
<gene>
    <name evidence="2" type="ORF">D0Y50_18835</name>
</gene>
<dbReference type="Gene3D" id="3.60.15.10">
    <property type="entry name" value="Ribonuclease Z/Hydroxyacylglutathione hydrolase-like"/>
    <property type="match status" value="1"/>
</dbReference>
<reference evidence="2 3" key="1">
    <citation type="submission" date="2018-08" db="EMBL/GenBank/DDBJ databases">
        <title>Salinimonas sediminis sp. nov., a piezophilic bacterium isolated from a deep-sea sediment sample from the New Britain Trench.</title>
        <authorList>
            <person name="Cao J."/>
        </authorList>
    </citation>
    <scope>NUCLEOTIDE SEQUENCE [LARGE SCALE GENOMIC DNA]</scope>
    <source>
        <strain evidence="2 3">N102</strain>
    </source>
</reference>
<protein>
    <submittedName>
        <fullName evidence="2">MBL fold metallo-hydrolase</fullName>
    </submittedName>
</protein>
<evidence type="ECO:0000313" key="3">
    <source>
        <dbReference type="Proteomes" id="UP000262073"/>
    </source>
</evidence>
<organism evidence="2 3">
    <name type="scientific">Salinimonas sediminis</name>
    <dbReference type="NCBI Taxonomy" id="2303538"/>
    <lineage>
        <taxon>Bacteria</taxon>
        <taxon>Pseudomonadati</taxon>
        <taxon>Pseudomonadota</taxon>
        <taxon>Gammaproteobacteria</taxon>
        <taxon>Alteromonadales</taxon>
        <taxon>Alteromonadaceae</taxon>
        <taxon>Alteromonas/Salinimonas group</taxon>
        <taxon>Salinimonas</taxon>
    </lineage>
</organism>
<dbReference type="GO" id="GO:0016787">
    <property type="term" value="F:hydrolase activity"/>
    <property type="evidence" value="ECO:0007669"/>
    <property type="project" value="UniProtKB-KW"/>
</dbReference>
<sequence length="250" mass="28246">MRIHTLQGYIQNIFLVEEPQGLLLLDGCSRADVDKVCRFITHDMGRPLTDLKLIVVTHMHPDHAGGAHRLRRLSGATLAAHPKAAVWYAGIAGRTAHLIDVALMYWVAQRLGKTRRKAWYAPILTPDILLTDEQPLPGFTNWQVIYTPGHTDHDLSLHHLPTGELYIADLLVRVKGQLHPPYPICHPNQYRRSLLKVSQLKANTLFCAHVSPLDVQEIPFETIIANAPVLPKNHWHAAKNRIWKKIKMAG</sequence>
<dbReference type="AlphaFoldDB" id="A0A346NRS3"/>
<dbReference type="EMBL" id="CP031769">
    <property type="protein sequence ID" value="AXR08230.1"/>
    <property type="molecule type" value="Genomic_DNA"/>
</dbReference>
<feature type="domain" description="Metallo-beta-lactamase" evidence="1">
    <location>
        <begin position="10"/>
        <end position="209"/>
    </location>
</feature>
<dbReference type="SUPFAM" id="SSF56281">
    <property type="entry name" value="Metallo-hydrolase/oxidoreductase"/>
    <property type="match status" value="1"/>
</dbReference>
<keyword evidence="3" id="KW-1185">Reference proteome</keyword>
<proteinExistence type="predicted"/>
<dbReference type="RefSeq" id="WP_108568669.1">
    <property type="nucleotide sequence ID" value="NZ_CP031769.1"/>
</dbReference>
<dbReference type="Proteomes" id="UP000262073">
    <property type="component" value="Chromosome"/>
</dbReference>
<dbReference type="InterPro" id="IPR050855">
    <property type="entry name" value="NDM-1-like"/>
</dbReference>
<evidence type="ECO:0000259" key="1">
    <source>
        <dbReference type="SMART" id="SM00849"/>
    </source>
</evidence>
<dbReference type="InterPro" id="IPR001279">
    <property type="entry name" value="Metallo-B-lactamas"/>
</dbReference>
<dbReference type="OrthoDB" id="9802991at2"/>
<evidence type="ECO:0000313" key="2">
    <source>
        <dbReference type="EMBL" id="AXR08230.1"/>
    </source>
</evidence>
<dbReference type="PANTHER" id="PTHR42951">
    <property type="entry name" value="METALLO-BETA-LACTAMASE DOMAIN-CONTAINING"/>
    <property type="match status" value="1"/>
</dbReference>
<dbReference type="Pfam" id="PF00753">
    <property type="entry name" value="Lactamase_B"/>
    <property type="match status" value="1"/>
</dbReference>
<name>A0A346NRS3_9ALTE</name>
<accession>A0A346NRS3</accession>
<dbReference type="SMART" id="SM00849">
    <property type="entry name" value="Lactamase_B"/>
    <property type="match status" value="1"/>
</dbReference>
<keyword evidence="2" id="KW-0378">Hydrolase</keyword>
<dbReference type="KEGG" id="salm:D0Y50_18835"/>